<evidence type="ECO:0000256" key="1">
    <source>
        <dbReference type="ARBA" id="ARBA00005912"/>
    </source>
</evidence>
<keyword evidence="2" id="KW-0648">Protein biosynthesis</keyword>
<dbReference type="Pfam" id="PF01765">
    <property type="entry name" value="RRF"/>
    <property type="match status" value="1"/>
</dbReference>
<dbReference type="GO" id="GO:0006412">
    <property type="term" value="P:translation"/>
    <property type="evidence" value="ECO:0007669"/>
    <property type="project" value="UniProtKB-KW"/>
</dbReference>
<dbReference type="OrthoDB" id="407355at2759"/>
<sequence length="261" mass="28885">MQPTSLLLRRVILASTSFKTAPRILRDPFINSASRTQSLTSTPHLYKKKDKSKPAPSTVPETNSAKNLTDDPYDLSRVESGIANAVSRLKDDLSKLRAGGRFNNEVIESLLVQPNKEKKDTVKLGELAQVVPKGGRMTTVLAFEEEHIKPITSAIIRSQLSLTPHSDPHNSLQLNIPIPPPTKESRDQAAQAAKQAWEKASAAIRDSRGAMHKHLQQLQKKNIARGDDVRSAHGKMEKLVEKGQKEAKELFEVAKRGLEKV</sequence>
<dbReference type="InterPro" id="IPR002661">
    <property type="entry name" value="Ribosome_recyc_fac"/>
</dbReference>
<comment type="similarity">
    <text evidence="1">Belongs to the RRF family.</text>
</comment>
<reference evidence="7" key="1">
    <citation type="submission" date="2017-02" db="EMBL/GenBank/DDBJ databases">
        <authorList>
            <person name="Tafer H."/>
            <person name="Lopandic K."/>
        </authorList>
    </citation>
    <scope>NUCLEOTIDE SEQUENCE [LARGE SCALE GENOMIC DNA]</scope>
    <source>
        <strain evidence="7">CBS 366.77</strain>
    </source>
</reference>
<evidence type="ECO:0000256" key="4">
    <source>
        <dbReference type="SAM" id="MobiDB-lite"/>
    </source>
</evidence>
<protein>
    <recommendedName>
        <fullName evidence="5">Ribosome recycling factor domain-containing protein</fullName>
    </recommendedName>
</protein>
<evidence type="ECO:0000313" key="7">
    <source>
        <dbReference type="Proteomes" id="UP000266188"/>
    </source>
</evidence>
<dbReference type="STRING" id="2070753.A0A3A2ZYR2"/>
<evidence type="ECO:0000259" key="5">
    <source>
        <dbReference type="Pfam" id="PF01765"/>
    </source>
</evidence>
<comment type="caution">
    <text evidence="6">The sequence shown here is derived from an EMBL/GenBank/DDBJ whole genome shotgun (WGS) entry which is preliminary data.</text>
</comment>
<proteinExistence type="inferred from homology"/>
<accession>A0A3A2ZYR2</accession>
<dbReference type="GO" id="GO:0005739">
    <property type="term" value="C:mitochondrion"/>
    <property type="evidence" value="ECO:0007669"/>
    <property type="project" value="TreeGrafter"/>
</dbReference>
<evidence type="ECO:0000256" key="2">
    <source>
        <dbReference type="ARBA" id="ARBA00022917"/>
    </source>
</evidence>
<evidence type="ECO:0000313" key="6">
    <source>
        <dbReference type="EMBL" id="RJE26517.1"/>
    </source>
</evidence>
<dbReference type="InterPro" id="IPR023584">
    <property type="entry name" value="Ribosome_recyc_fac_dom"/>
</dbReference>
<dbReference type="PANTHER" id="PTHR20982:SF3">
    <property type="entry name" value="MITOCHONDRIAL RIBOSOME RECYCLING FACTOR PSEUDO 1"/>
    <property type="match status" value="1"/>
</dbReference>
<name>A0A3A2ZYR2_9EURO</name>
<feature type="region of interest" description="Disordered" evidence="4">
    <location>
        <begin position="40"/>
        <end position="74"/>
    </location>
</feature>
<dbReference type="SUPFAM" id="SSF55194">
    <property type="entry name" value="Ribosome recycling factor, RRF"/>
    <property type="match status" value="1"/>
</dbReference>
<dbReference type="Gene3D" id="1.10.132.20">
    <property type="entry name" value="Ribosome-recycling factor"/>
    <property type="match status" value="1"/>
</dbReference>
<dbReference type="AlphaFoldDB" id="A0A3A2ZYR2"/>
<dbReference type="Proteomes" id="UP000266188">
    <property type="component" value="Unassembled WGS sequence"/>
</dbReference>
<feature type="domain" description="Ribosome recycling factor" evidence="5">
    <location>
        <begin position="89"/>
        <end position="255"/>
    </location>
</feature>
<organism evidence="6 7">
    <name type="scientific">Aspergillus sclerotialis</name>
    <dbReference type="NCBI Taxonomy" id="2070753"/>
    <lineage>
        <taxon>Eukaryota</taxon>
        <taxon>Fungi</taxon>
        <taxon>Dikarya</taxon>
        <taxon>Ascomycota</taxon>
        <taxon>Pezizomycotina</taxon>
        <taxon>Eurotiomycetes</taxon>
        <taxon>Eurotiomycetidae</taxon>
        <taxon>Eurotiales</taxon>
        <taxon>Aspergillaceae</taxon>
        <taxon>Aspergillus</taxon>
        <taxon>Aspergillus subgen. Polypaecilum</taxon>
    </lineage>
</organism>
<dbReference type="Gene3D" id="3.30.1360.40">
    <property type="match status" value="1"/>
</dbReference>
<dbReference type="InterPro" id="IPR036191">
    <property type="entry name" value="RRF_sf"/>
</dbReference>
<dbReference type="GO" id="GO:0043023">
    <property type="term" value="F:ribosomal large subunit binding"/>
    <property type="evidence" value="ECO:0007669"/>
    <property type="project" value="TreeGrafter"/>
</dbReference>
<dbReference type="PANTHER" id="PTHR20982">
    <property type="entry name" value="RIBOSOME RECYCLING FACTOR"/>
    <property type="match status" value="1"/>
</dbReference>
<comment type="function">
    <text evidence="3">Necessary for protein synthesis in mitochondria. Functions as a ribosome recycling factor in mitochondria.</text>
</comment>
<gene>
    <name evidence="6" type="ORF">PHISCL_01130</name>
</gene>
<keyword evidence="7" id="KW-1185">Reference proteome</keyword>
<evidence type="ECO:0000256" key="3">
    <source>
        <dbReference type="ARBA" id="ARBA00024909"/>
    </source>
</evidence>
<dbReference type="EMBL" id="MVGC01000020">
    <property type="protein sequence ID" value="RJE26517.1"/>
    <property type="molecule type" value="Genomic_DNA"/>
</dbReference>